<keyword evidence="4" id="KW-0597">Phosphoprotein</keyword>
<dbReference type="EMBL" id="JAAKZF010000174">
    <property type="protein sequence ID" value="NGO56048.1"/>
    <property type="molecule type" value="Genomic_DNA"/>
</dbReference>
<accession>A0A6G4WNU1</accession>
<sequence length="222" mass="24509">MSHLNTPSPPSRMPAATVLIVDDEEQVRSAIDGLVRSAGYRSALYASAVDLLAKPLPAGVRCLVTDVRLPLVSGLDLQRELAKRGERIPILFITGHGDIPMSVRAMKAGAIDFLPKPFRDQDILDAIAGALAEDMRLKELEEELTSLRIRFESLTPREREVLEFVSRGLLNKQIAAELGLSEITVKIHRGSAMRKMEARTVVHLIRMMEALERGALQVQTPV</sequence>
<dbReference type="AlphaFoldDB" id="A0A6G4WNU1"/>
<keyword evidence="2" id="KW-0238">DNA-binding</keyword>
<dbReference type="PRINTS" id="PR00038">
    <property type="entry name" value="HTHLUXR"/>
</dbReference>
<dbReference type="CDD" id="cd06170">
    <property type="entry name" value="LuxR_C_like"/>
    <property type="match status" value="1"/>
</dbReference>
<dbReference type="Pfam" id="PF00196">
    <property type="entry name" value="GerE"/>
    <property type="match status" value="1"/>
</dbReference>
<dbReference type="Gene3D" id="3.40.50.2300">
    <property type="match status" value="1"/>
</dbReference>
<dbReference type="Pfam" id="PF00072">
    <property type="entry name" value="Response_reg"/>
    <property type="match status" value="1"/>
</dbReference>
<comment type="caution">
    <text evidence="7">The sequence shown here is derived from an EMBL/GenBank/DDBJ whole genome shotgun (WGS) entry which is preliminary data.</text>
</comment>
<keyword evidence="3" id="KW-0804">Transcription</keyword>
<dbReference type="InterPro" id="IPR001789">
    <property type="entry name" value="Sig_transdc_resp-reg_receiver"/>
</dbReference>
<evidence type="ECO:0000256" key="1">
    <source>
        <dbReference type="ARBA" id="ARBA00023015"/>
    </source>
</evidence>
<evidence type="ECO:0000313" key="7">
    <source>
        <dbReference type="EMBL" id="NGO56048.1"/>
    </source>
</evidence>
<evidence type="ECO:0000256" key="3">
    <source>
        <dbReference type="ARBA" id="ARBA00023163"/>
    </source>
</evidence>
<dbReference type="PROSITE" id="PS50043">
    <property type="entry name" value="HTH_LUXR_2"/>
    <property type="match status" value="1"/>
</dbReference>
<protein>
    <submittedName>
        <fullName evidence="7">Response regulator transcription factor</fullName>
    </submittedName>
</protein>
<feature type="domain" description="Response regulatory" evidence="6">
    <location>
        <begin position="17"/>
        <end position="131"/>
    </location>
</feature>
<keyword evidence="8" id="KW-1185">Reference proteome</keyword>
<name>A0A6G4WNU1_9HYPH</name>
<dbReference type="PROSITE" id="PS00622">
    <property type="entry name" value="HTH_LUXR_1"/>
    <property type="match status" value="1"/>
</dbReference>
<dbReference type="PROSITE" id="PS50110">
    <property type="entry name" value="RESPONSE_REGULATORY"/>
    <property type="match status" value="1"/>
</dbReference>
<gene>
    <name evidence="7" type="ORF">G6N73_34580</name>
</gene>
<feature type="domain" description="HTH luxR-type" evidence="5">
    <location>
        <begin position="147"/>
        <end position="212"/>
    </location>
</feature>
<reference evidence="7 8" key="1">
    <citation type="submission" date="2020-02" db="EMBL/GenBank/DDBJ databases">
        <title>Genome sequence of strain CCNWXJ40-4.</title>
        <authorList>
            <person name="Gao J."/>
            <person name="Sun J."/>
        </authorList>
    </citation>
    <scope>NUCLEOTIDE SEQUENCE [LARGE SCALE GENOMIC DNA]</scope>
    <source>
        <strain evidence="7 8">CCNWXJ 40-4</strain>
    </source>
</reference>
<dbReference type="GO" id="GO:0000160">
    <property type="term" value="P:phosphorelay signal transduction system"/>
    <property type="evidence" value="ECO:0007669"/>
    <property type="project" value="InterPro"/>
</dbReference>
<dbReference type="Gene3D" id="1.10.10.10">
    <property type="entry name" value="Winged helix-like DNA-binding domain superfamily/Winged helix DNA-binding domain"/>
    <property type="match status" value="1"/>
</dbReference>
<dbReference type="InterPro" id="IPR036388">
    <property type="entry name" value="WH-like_DNA-bd_sf"/>
</dbReference>
<dbReference type="InterPro" id="IPR011006">
    <property type="entry name" value="CheY-like_superfamily"/>
</dbReference>
<dbReference type="CDD" id="cd17537">
    <property type="entry name" value="REC_FixJ"/>
    <property type="match status" value="1"/>
</dbReference>
<evidence type="ECO:0000313" key="8">
    <source>
        <dbReference type="Proteomes" id="UP001642900"/>
    </source>
</evidence>
<dbReference type="SMART" id="SM00421">
    <property type="entry name" value="HTH_LUXR"/>
    <property type="match status" value="1"/>
</dbReference>
<dbReference type="InterPro" id="IPR000792">
    <property type="entry name" value="Tscrpt_reg_LuxR_C"/>
</dbReference>
<evidence type="ECO:0000259" key="5">
    <source>
        <dbReference type="PROSITE" id="PS50043"/>
    </source>
</evidence>
<evidence type="ECO:0000256" key="2">
    <source>
        <dbReference type="ARBA" id="ARBA00023125"/>
    </source>
</evidence>
<dbReference type="GO" id="GO:0006355">
    <property type="term" value="P:regulation of DNA-templated transcription"/>
    <property type="evidence" value="ECO:0007669"/>
    <property type="project" value="InterPro"/>
</dbReference>
<dbReference type="PANTHER" id="PTHR44688:SF16">
    <property type="entry name" value="DNA-BINDING TRANSCRIPTIONAL ACTIVATOR DEVR_DOSR"/>
    <property type="match status" value="1"/>
</dbReference>
<feature type="modified residue" description="4-aspartylphosphate" evidence="4">
    <location>
        <position position="66"/>
    </location>
</feature>
<organism evidence="7 8">
    <name type="scientific">Allomesorhizobium camelthorni</name>
    <dbReference type="NCBI Taxonomy" id="475069"/>
    <lineage>
        <taxon>Bacteria</taxon>
        <taxon>Pseudomonadati</taxon>
        <taxon>Pseudomonadota</taxon>
        <taxon>Alphaproteobacteria</taxon>
        <taxon>Hyphomicrobiales</taxon>
        <taxon>Phyllobacteriaceae</taxon>
        <taxon>Allomesorhizobium</taxon>
    </lineage>
</organism>
<evidence type="ECO:0000256" key="4">
    <source>
        <dbReference type="PROSITE-ProRule" id="PRU00169"/>
    </source>
</evidence>
<dbReference type="SUPFAM" id="SSF52172">
    <property type="entry name" value="CheY-like"/>
    <property type="match status" value="1"/>
</dbReference>
<dbReference type="Proteomes" id="UP001642900">
    <property type="component" value="Unassembled WGS sequence"/>
</dbReference>
<dbReference type="GO" id="GO:0003677">
    <property type="term" value="F:DNA binding"/>
    <property type="evidence" value="ECO:0007669"/>
    <property type="project" value="UniProtKB-KW"/>
</dbReference>
<evidence type="ECO:0000259" key="6">
    <source>
        <dbReference type="PROSITE" id="PS50110"/>
    </source>
</evidence>
<dbReference type="RefSeq" id="WP_165034377.1">
    <property type="nucleotide sequence ID" value="NZ_JAAKZF010000174.1"/>
</dbReference>
<proteinExistence type="predicted"/>
<keyword evidence="1" id="KW-0805">Transcription regulation</keyword>
<dbReference type="SMART" id="SM00448">
    <property type="entry name" value="REC"/>
    <property type="match status" value="1"/>
</dbReference>
<dbReference type="PANTHER" id="PTHR44688">
    <property type="entry name" value="DNA-BINDING TRANSCRIPTIONAL ACTIVATOR DEVR_DOSR"/>
    <property type="match status" value="1"/>
</dbReference>